<keyword evidence="1" id="KW-0433">Leucine-rich repeat</keyword>
<reference evidence="5 6" key="1">
    <citation type="submission" date="2024-01" db="EMBL/GenBank/DDBJ databases">
        <title>Genome assemblies of Stephania.</title>
        <authorList>
            <person name="Yang L."/>
        </authorList>
    </citation>
    <scope>NUCLEOTIDE SEQUENCE [LARGE SCALE GENOMIC DNA]</scope>
    <source>
        <strain evidence="5">YNDBR</strain>
        <tissue evidence="5">Leaf</tissue>
    </source>
</reference>
<evidence type="ECO:0000313" key="5">
    <source>
        <dbReference type="EMBL" id="KAK9087527.1"/>
    </source>
</evidence>
<keyword evidence="6" id="KW-1185">Reference proteome</keyword>
<name>A0AAP0EB08_9MAGN</name>
<gene>
    <name evidence="5" type="ORF">Syun_029921</name>
</gene>
<dbReference type="AlphaFoldDB" id="A0AAP0EB08"/>
<protein>
    <recommendedName>
        <fullName evidence="4">Leucine-rich repeat-containing N-terminal plant-type domain-containing protein</fullName>
    </recommendedName>
</protein>
<dbReference type="Pfam" id="PF08263">
    <property type="entry name" value="LRRNT_2"/>
    <property type="match status" value="1"/>
</dbReference>
<dbReference type="Gene3D" id="3.80.10.10">
    <property type="entry name" value="Ribonuclease Inhibitor"/>
    <property type="match status" value="1"/>
</dbReference>
<proteinExistence type="predicted"/>
<feature type="region of interest" description="Disordered" evidence="3">
    <location>
        <begin position="15"/>
        <end position="35"/>
    </location>
</feature>
<evidence type="ECO:0000259" key="4">
    <source>
        <dbReference type="Pfam" id="PF08263"/>
    </source>
</evidence>
<dbReference type="InterPro" id="IPR013210">
    <property type="entry name" value="LRR_N_plant-typ"/>
</dbReference>
<feature type="domain" description="Leucine-rich repeat-containing N-terminal plant-type" evidence="4">
    <location>
        <begin position="85"/>
        <end position="123"/>
    </location>
</feature>
<evidence type="ECO:0000256" key="1">
    <source>
        <dbReference type="ARBA" id="ARBA00022614"/>
    </source>
</evidence>
<dbReference type="Proteomes" id="UP001420932">
    <property type="component" value="Unassembled WGS sequence"/>
</dbReference>
<evidence type="ECO:0000256" key="2">
    <source>
        <dbReference type="ARBA" id="ARBA00022737"/>
    </source>
</evidence>
<evidence type="ECO:0000313" key="6">
    <source>
        <dbReference type="Proteomes" id="UP001420932"/>
    </source>
</evidence>
<keyword evidence="2" id="KW-0677">Repeat</keyword>
<sequence length="162" mass="17235">MADRVIAFLSGADDTYETTGTNTQSEGGTTSTGTAHDISNIDISCLRNNAINGKTNGAIDSSKDEPLITLLLTLSHSISTSQHPDLNPLMASKSSTSDPNNTLSSWTPTTTNSCSSNWFGVTCINNRISHIILEGLGLHAFPSPPHCPLHPQRPQPQTQPPL</sequence>
<feature type="compositionally biased region" description="Low complexity" evidence="3">
    <location>
        <begin position="17"/>
        <end position="34"/>
    </location>
</feature>
<dbReference type="InterPro" id="IPR032675">
    <property type="entry name" value="LRR_dom_sf"/>
</dbReference>
<dbReference type="EMBL" id="JBBNAF010000013">
    <property type="protein sequence ID" value="KAK9087527.1"/>
    <property type="molecule type" value="Genomic_DNA"/>
</dbReference>
<organism evidence="5 6">
    <name type="scientific">Stephania yunnanensis</name>
    <dbReference type="NCBI Taxonomy" id="152371"/>
    <lineage>
        <taxon>Eukaryota</taxon>
        <taxon>Viridiplantae</taxon>
        <taxon>Streptophyta</taxon>
        <taxon>Embryophyta</taxon>
        <taxon>Tracheophyta</taxon>
        <taxon>Spermatophyta</taxon>
        <taxon>Magnoliopsida</taxon>
        <taxon>Ranunculales</taxon>
        <taxon>Menispermaceae</taxon>
        <taxon>Menispermoideae</taxon>
        <taxon>Cissampelideae</taxon>
        <taxon>Stephania</taxon>
    </lineage>
</organism>
<comment type="caution">
    <text evidence="5">The sequence shown here is derived from an EMBL/GenBank/DDBJ whole genome shotgun (WGS) entry which is preliminary data.</text>
</comment>
<accession>A0AAP0EB08</accession>
<evidence type="ECO:0000256" key="3">
    <source>
        <dbReference type="SAM" id="MobiDB-lite"/>
    </source>
</evidence>